<dbReference type="AlphaFoldDB" id="A0AAU7V731"/>
<dbReference type="RefSeq" id="WP_350258053.1">
    <property type="nucleotide sequence ID" value="NZ_CP138335.1"/>
</dbReference>
<dbReference type="InterPro" id="IPR036625">
    <property type="entry name" value="E3-bd_dom_sf"/>
</dbReference>
<dbReference type="EMBL" id="CP138335">
    <property type="protein sequence ID" value="XBW07852.1"/>
    <property type="molecule type" value="Genomic_DNA"/>
</dbReference>
<dbReference type="Pfam" id="PF23359">
    <property type="entry name" value="Lsr2_DNA-bd"/>
    <property type="match status" value="1"/>
</dbReference>
<feature type="domain" description="Lsr2 DNA-binding" evidence="3">
    <location>
        <begin position="74"/>
        <end position="103"/>
    </location>
</feature>
<reference evidence="4" key="1">
    <citation type="submission" date="2023-11" db="EMBL/GenBank/DDBJ databases">
        <title>Scrofimicrobium hongkongense sp. nov., isolated from a patient with peritonitis.</title>
        <authorList>
            <person name="Lao H.Y."/>
            <person name="Wong A.Y.P."/>
            <person name="Ng T.L."/>
            <person name="Wong R.Y.L."/>
            <person name="Yau M.C.Y."/>
            <person name="Lam J.Y.W."/>
            <person name="Siu G.K.H."/>
        </authorList>
    </citation>
    <scope>NUCLEOTIDE SEQUENCE</scope>
    <source>
        <strain evidence="4">R131</strain>
    </source>
</reference>
<name>A0AAU7V731_9ACTO</name>
<proteinExistence type="predicted"/>
<dbReference type="Gene3D" id="4.10.320.10">
    <property type="entry name" value="E3-binding domain"/>
    <property type="match status" value="1"/>
</dbReference>
<evidence type="ECO:0000259" key="2">
    <source>
        <dbReference type="Pfam" id="PF11774"/>
    </source>
</evidence>
<dbReference type="GO" id="GO:0016746">
    <property type="term" value="F:acyltransferase activity"/>
    <property type="evidence" value="ECO:0007669"/>
    <property type="project" value="InterPro"/>
</dbReference>
<dbReference type="InterPro" id="IPR024412">
    <property type="entry name" value="Lsr2_dim_dom"/>
</dbReference>
<gene>
    <name evidence="4" type="ORF">SAC06_09430</name>
</gene>
<dbReference type="Gene3D" id="3.30.60.230">
    <property type="entry name" value="Lsr2, dimerization domain"/>
    <property type="match status" value="1"/>
</dbReference>
<protein>
    <submittedName>
        <fullName evidence="4">Lsr2 family protein</fullName>
    </submittedName>
</protein>
<sequence>MATQAKYILIDDIDGSNAKDTVSFAVGRTHYEIDLNLQHLDEFNQDMNKWVKYARKVPARRQGRTVRTAAPVGDAAQIRTWAKERGIVLAQRGRIPSSVREQYLTETEGK</sequence>
<dbReference type="InterPro" id="IPR042261">
    <property type="entry name" value="Lsr2-like_dimerization"/>
</dbReference>
<dbReference type="InterPro" id="IPR055370">
    <property type="entry name" value="Lsr2_DNA-bd"/>
</dbReference>
<dbReference type="Pfam" id="PF11774">
    <property type="entry name" value="Lsr2"/>
    <property type="match status" value="1"/>
</dbReference>
<dbReference type="KEGG" id="sapp:SAC06_09430"/>
<evidence type="ECO:0000259" key="3">
    <source>
        <dbReference type="Pfam" id="PF23359"/>
    </source>
</evidence>
<dbReference type="GO" id="GO:0003677">
    <property type="term" value="F:DNA binding"/>
    <property type="evidence" value="ECO:0007669"/>
    <property type="project" value="UniProtKB-KW"/>
</dbReference>
<evidence type="ECO:0000313" key="4">
    <source>
        <dbReference type="EMBL" id="XBW07852.1"/>
    </source>
</evidence>
<keyword evidence="1" id="KW-0238">DNA-binding</keyword>
<organism evidence="4">
    <name type="scientific">Scrofimicrobium appendicitidis</name>
    <dbReference type="NCBI Taxonomy" id="3079930"/>
    <lineage>
        <taxon>Bacteria</taxon>
        <taxon>Bacillati</taxon>
        <taxon>Actinomycetota</taxon>
        <taxon>Actinomycetes</taxon>
        <taxon>Actinomycetales</taxon>
        <taxon>Actinomycetaceae</taxon>
        <taxon>Scrofimicrobium</taxon>
    </lineage>
</organism>
<evidence type="ECO:0000256" key="1">
    <source>
        <dbReference type="ARBA" id="ARBA00023125"/>
    </source>
</evidence>
<feature type="domain" description="Lsr2 dimerization" evidence="2">
    <location>
        <begin position="1"/>
        <end position="57"/>
    </location>
</feature>
<accession>A0AAU7V731</accession>